<evidence type="ECO:0000259" key="1">
    <source>
        <dbReference type="Pfam" id="PF00144"/>
    </source>
</evidence>
<sequence length="159" mass="17730">YMIELFSGKPYDIYMKEKIFKPLEMDSSSLGPYPVDEERFTYGHGRDGLEGSVQSVKPYICGTIPETGCGGMLSTCTDLAHFVIAQLNCGVYKGKKIVKDETLEEMQRLQVATGNSRSGMGLAWHRFMHHGHVVLRHTGGMPGVANHVAFYPDLLQSTW</sequence>
<protein>
    <recommendedName>
        <fullName evidence="1">Beta-lactamase-related domain-containing protein</fullName>
    </recommendedName>
</protein>
<feature type="non-terminal residue" evidence="2">
    <location>
        <position position="1"/>
    </location>
</feature>
<dbReference type="InterPro" id="IPR001466">
    <property type="entry name" value="Beta-lactam-related"/>
</dbReference>
<dbReference type="InterPro" id="IPR050491">
    <property type="entry name" value="AmpC-like"/>
</dbReference>
<evidence type="ECO:0000313" key="2">
    <source>
        <dbReference type="EMBL" id="GAH80853.1"/>
    </source>
</evidence>
<dbReference type="PANTHER" id="PTHR46825">
    <property type="entry name" value="D-ALANYL-D-ALANINE-CARBOXYPEPTIDASE/ENDOPEPTIDASE AMPH"/>
    <property type="match status" value="1"/>
</dbReference>
<proteinExistence type="predicted"/>
<comment type="caution">
    <text evidence="2">The sequence shown here is derived from an EMBL/GenBank/DDBJ whole genome shotgun (WGS) entry which is preliminary data.</text>
</comment>
<dbReference type="EMBL" id="BARU01043393">
    <property type="protein sequence ID" value="GAH80853.1"/>
    <property type="molecule type" value="Genomic_DNA"/>
</dbReference>
<organism evidence="2">
    <name type="scientific">marine sediment metagenome</name>
    <dbReference type="NCBI Taxonomy" id="412755"/>
    <lineage>
        <taxon>unclassified sequences</taxon>
        <taxon>metagenomes</taxon>
        <taxon>ecological metagenomes</taxon>
    </lineage>
</organism>
<dbReference type="SUPFAM" id="SSF56601">
    <property type="entry name" value="beta-lactamase/transpeptidase-like"/>
    <property type="match status" value="1"/>
</dbReference>
<feature type="domain" description="Beta-lactamase-related" evidence="1">
    <location>
        <begin position="3"/>
        <end position="153"/>
    </location>
</feature>
<dbReference type="InterPro" id="IPR012338">
    <property type="entry name" value="Beta-lactam/transpept-like"/>
</dbReference>
<reference evidence="2" key="1">
    <citation type="journal article" date="2014" name="Front. Microbiol.">
        <title>High frequency of phylogenetically diverse reductive dehalogenase-homologous genes in deep subseafloor sedimentary metagenomes.</title>
        <authorList>
            <person name="Kawai M."/>
            <person name="Futagami T."/>
            <person name="Toyoda A."/>
            <person name="Takaki Y."/>
            <person name="Nishi S."/>
            <person name="Hori S."/>
            <person name="Arai W."/>
            <person name="Tsubouchi T."/>
            <person name="Morono Y."/>
            <person name="Uchiyama I."/>
            <person name="Ito T."/>
            <person name="Fujiyama A."/>
            <person name="Inagaki F."/>
            <person name="Takami H."/>
        </authorList>
    </citation>
    <scope>NUCLEOTIDE SEQUENCE</scope>
    <source>
        <strain evidence="2">Expedition CK06-06</strain>
    </source>
</reference>
<accession>X1KFL1</accession>
<dbReference type="PANTHER" id="PTHR46825:SF9">
    <property type="entry name" value="BETA-LACTAMASE-RELATED DOMAIN-CONTAINING PROTEIN"/>
    <property type="match status" value="1"/>
</dbReference>
<gene>
    <name evidence="2" type="ORF">S03H2_66456</name>
</gene>
<name>X1KFL1_9ZZZZ</name>
<dbReference type="Pfam" id="PF00144">
    <property type="entry name" value="Beta-lactamase"/>
    <property type="match status" value="1"/>
</dbReference>
<dbReference type="Gene3D" id="3.40.710.10">
    <property type="entry name" value="DD-peptidase/beta-lactamase superfamily"/>
    <property type="match status" value="1"/>
</dbReference>
<dbReference type="AlphaFoldDB" id="X1KFL1"/>